<keyword evidence="3 5" id="KW-1133">Transmembrane helix</keyword>
<feature type="transmembrane region" description="Helical" evidence="5">
    <location>
        <begin position="63"/>
        <end position="82"/>
    </location>
</feature>
<comment type="caution">
    <text evidence="6">The sequence shown here is derived from an EMBL/GenBank/DDBJ whole genome shotgun (WGS) entry which is preliminary data.</text>
</comment>
<evidence type="ECO:0000256" key="5">
    <source>
        <dbReference type="SAM" id="Phobius"/>
    </source>
</evidence>
<gene>
    <name evidence="6" type="ORF">ACFSUF_18485</name>
</gene>
<dbReference type="Pfam" id="PF07681">
    <property type="entry name" value="DoxX"/>
    <property type="match status" value="1"/>
</dbReference>
<evidence type="ECO:0000256" key="4">
    <source>
        <dbReference type="ARBA" id="ARBA00023136"/>
    </source>
</evidence>
<dbReference type="EMBL" id="JBHUME010000011">
    <property type="protein sequence ID" value="MFD2614403.1"/>
    <property type="molecule type" value="Genomic_DNA"/>
</dbReference>
<evidence type="ECO:0000313" key="7">
    <source>
        <dbReference type="Proteomes" id="UP001597541"/>
    </source>
</evidence>
<evidence type="ECO:0000313" key="6">
    <source>
        <dbReference type="EMBL" id="MFD2614403.1"/>
    </source>
</evidence>
<evidence type="ECO:0000256" key="3">
    <source>
        <dbReference type="ARBA" id="ARBA00022989"/>
    </source>
</evidence>
<dbReference type="PANTHER" id="PTHR39157:SF1">
    <property type="entry name" value="DOXX FAMILY PROTEIN"/>
    <property type="match status" value="1"/>
</dbReference>
<keyword evidence="2 5" id="KW-0812">Transmembrane</keyword>
<name>A0ABW5PHZ7_9BACL</name>
<dbReference type="Proteomes" id="UP001597541">
    <property type="component" value="Unassembled WGS sequence"/>
</dbReference>
<evidence type="ECO:0000256" key="1">
    <source>
        <dbReference type="ARBA" id="ARBA00004141"/>
    </source>
</evidence>
<organism evidence="6 7">
    <name type="scientific">Paenibacillus gansuensis</name>
    <dbReference type="NCBI Taxonomy" id="306542"/>
    <lineage>
        <taxon>Bacteria</taxon>
        <taxon>Bacillati</taxon>
        <taxon>Bacillota</taxon>
        <taxon>Bacilli</taxon>
        <taxon>Bacillales</taxon>
        <taxon>Paenibacillaceae</taxon>
        <taxon>Paenibacillus</taxon>
    </lineage>
</organism>
<protein>
    <submittedName>
        <fullName evidence="6">DoxX family protein</fullName>
    </submittedName>
</protein>
<sequence length="171" mass="18669">MTISWLRENRFVSFMLLLLRIYLGWTWLKAGWEKVSAGGFNASGYLQGAVGKSTGEHPAVESWWAEFLTGVALPNVALFNVLVPWGELLVGIGLLTGTLTSPAVLMGMVMNFSYMFSGSAGTNPQMLLIGMILLTAGVNAGRIGADRWIAPWLERRFRNSGSLSKSAVREI</sequence>
<comment type="subcellular location">
    <subcellularLocation>
        <location evidence="1">Membrane</location>
        <topology evidence="1">Multi-pass membrane protein</topology>
    </subcellularLocation>
</comment>
<feature type="transmembrane region" description="Helical" evidence="5">
    <location>
        <begin position="126"/>
        <end position="145"/>
    </location>
</feature>
<reference evidence="7" key="1">
    <citation type="journal article" date="2019" name="Int. J. Syst. Evol. Microbiol.">
        <title>The Global Catalogue of Microorganisms (GCM) 10K type strain sequencing project: providing services to taxonomists for standard genome sequencing and annotation.</title>
        <authorList>
            <consortium name="The Broad Institute Genomics Platform"/>
            <consortium name="The Broad Institute Genome Sequencing Center for Infectious Disease"/>
            <person name="Wu L."/>
            <person name="Ma J."/>
        </authorList>
    </citation>
    <scope>NUCLEOTIDE SEQUENCE [LARGE SCALE GENOMIC DNA]</scope>
    <source>
        <strain evidence="7">KCTC 3950</strain>
    </source>
</reference>
<keyword evidence="4 5" id="KW-0472">Membrane</keyword>
<feature type="transmembrane region" description="Helical" evidence="5">
    <location>
        <begin position="89"/>
        <end position="114"/>
    </location>
</feature>
<proteinExistence type="predicted"/>
<evidence type="ECO:0000256" key="2">
    <source>
        <dbReference type="ARBA" id="ARBA00022692"/>
    </source>
</evidence>
<dbReference type="PANTHER" id="PTHR39157">
    <property type="entry name" value="INTEGRAL MEMBRANE PROTEIN-RELATED"/>
    <property type="match status" value="1"/>
</dbReference>
<keyword evidence="7" id="KW-1185">Reference proteome</keyword>
<feature type="transmembrane region" description="Helical" evidence="5">
    <location>
        <begin position="12"/>
        <end position="28"/>
    </location>
</feature>
<accession>A0ABW5PHZ7</accession>
<dbReference type="InterPro" id="IPR032808">
    <property type="entry name" value="DoxX"/>
</dbReference>
<dbReference type="RefSeq" id="WP_377605207.1">
    <property type="nucleotide sequence ID" value="NZ_JBHUME010000011.1"/>
</dbReference>